<evidence type="ECO:0000313" key="2">
    <source>
        <dbReference type="Proteomes" id="UP000224563"/>
    </source>
</evidence>
<comment type="caution">
    <text evidence="1">The sequence shown here is derived from an EMBL/GenBank/DDBJ whole genome shotgun (WGS) entry which is preliminary data.</text>
</comment>
<evidence type="ECO:0000313" key="1">
    <source>
        <dbReference type="EMBL" id="PHU38878.1"/>
    </source>
</evidence>
<gene>
    <name evidence="1" type="ORF">CSX02_00040</name>
</gene>
<dbReference type="AlphaFoldDB" id="A0A2G3E6G3"/>
<keyword evidence="2" id="KW-1185">Reference proteome</keyword>
<proteinExistence type="predicted"/>
<name>A0A2G3E6G3_9FIRM</name>
<sequence>MNVSGVRPYAGFYQYNSIKLNEARNTQIAAAEAVNSQPVNPEPQQPENQVVAAVEERPAQTFSSYDFAQQYNPDETFDLKGADSDINSLDVQKAVSDLDKDTMLQQYQYFVDTNPEDVGSGALRIDENFSL</sequence>
<dbReference type="EMBL" id="PDYG01000001">
    <property type="protein sequence ID" value="PHU38878.1"/>
    <property type="molecule type" value="Genomic_DNA"/>
</dbReference>
<reference evidence="1 2" key="2">
    <citation type="submission" date="2017-10" db="EMBL/GenBank/DDBJ databases">
        <authorList>
            <person name="Banno H."/>
            <person name="Chua N.-H."/>
        </authorList>
    </citation>
    <scope>NUCLEOTIDE SEQUENCE [LARGE SCALE GENOMIC DNA]</scope>
    <source>
        <strain evidence="1 2">JK623</strain>
    </source>
</reference>
<accession>A0A2G3E6G3</accession>
<dbReference type="Proteomes" id="UP000224563">
    <property type="component" value="Unassembled WGS sequence"/>
</dbReference>
<dbReference type="RefSeq" id="WP_099385144.1">
    <property type="nucleotide sequence ID" value="NZ_JANSWH010000050.1"/>
</dbReference>
<protein>
    <submittedName>
        <fullName evidence="1">Uncharacterized protein</fullName>
    </submittedName>
</protein>
<organism evidence="1 2">
    <name type="scientific">Agathobacter ruminis</name>
    <dbReference type="NCBI Taxonomy" id="1712665"/>
    <lineage>
        <taxon>Bacteria</taxon>
        <taxon>Bacillati</taxon>
        <taxon>Bacillota</taxon>
        <taxon>Clostridia</taxon>
        <taxon>Lachnospirales</taxon>
        <taxon>Lachnospiraceae</taxon>
        <taxon>Agathobacter</taxon>
    </lineage>
</organism>
<reference evidence="1 2" key="1">
    <citation type="submission" date="2017-10" db="EMBL/GenBank/DDBJ databases">
        <title>Resolving the taxonomy of Roseburia spp., Eubacterium rectale and Agathobacter spp. through phylogenomic analysis.</title>
        <authorList>
            <person name="Sheridan P.O."/>
            <person name="Walker A.W."/>
            <person name="Duncan S.H."/>
            <person name="Scott K.P."/>
            <person name="Toole P.W.O."/>
            <person name="Luis P."/>
            <person name="Flint H.J."/>
        </authorList>
    </citation>
    <scope>NUCLEOTIDE SEQUENCE [LARGE SCALE GENOMIC DNA]</scope>
    <source>
        <strain evidence="1 2">JK623</strain>
    </source>
</reference>